<evidence type="ECO:0008006" key="4">
    <source>
        <dbReference type="Google" id="ProtNLM"/>
    </source>
</evidence>
<comment type="caution">
    <text evidence="2">The sequence shown here is derived from an EMBL/GenBank/DDBJ whole genome shotgun (WGS) entry which is preliminary data.</text>
</comment>
<reference evidence="2" key="1">
    <citation type="submission" date="2020-01" db="EMBL/GenBank/DDBJ databases">
        <title>Development of genomics and gene disruption for Polysphondylium violaceum indicates a role for the polyketide synthase stlB in stalk morphogenesis.</title>
        <authorList>
            <person name="Narita B."/>
            <person name="Kawabe Y."/>
            <person name="Kin K."/>
            <person name="Saito T."/>
            <person name="Gibbs R."/>
            <person name="Kuspa A."/>
            <person name="Muzny D."/>
            <person name="Queller D."/>
            <person name="Richards S."/>
            <person name="Strassman J."/>
            <person name="Sucgang R."/>
            <person name="Worley K."/>
            <person name="Schaap P."/>
        </authorList>
    </citation>
    <scope>NUCLEOTIDE SEQUENCE</scope>
    <source>
        <strain evidence="2">QSvi11</strain>
    </source>
</reference>
<evidence type="ECO:0000313" key="3">
    <source>
        <dbReference type="Proteomes" id="UP000695562"/>
    </source>
</evidence>
<name>A0A8J4Q1W1_9MYCE</name>
<proteinExistence type="predicted"/>
<feature type="transmembrane region" description="Helical" evidence="1">
    <location>
        <begin position="84"/>
        <end position="102"/>
    </location>
</feature>
<sequence length="148" mass="16530">MCSKNIFITIFSCIYLCGSLPMSITAIVLGRINYETCGPVVGKLTIGQYLMGQGIIELVFYFFSFICLALSIGCDDFCMFKVFLFFRHIVSTVFSLVGLIAISKAMDCLHMYSFAKFALAMNIFTTFAIFLSGMDNPMLSGRNAYQEI</sequence>
<evidence type="ECO:0000313" key="2">
    <source>
        <dbReference type="EMBL" id="KAF2077197.1"/>
    </source>
</evidence>
<keyword evidence="3" id="KW-1185">Reference proteome</keyword>
<evidence type="ECO:0000256" key="1">
    <source>
        <dbReference type="SAM" id="Phobius"/>
    </source>
</evidence>
<gene>
    <name evidence="2" type="ORF">CYY_001518</name>
</gene>
<dbReference type="AlphaFoldDB" id="A0A8J4Q1W1"/>
<protein>
    <recommendedName>
        <fullName evidence="4">Transmembrane protein</fullName>
    </recommendedName>
</protein>
<organism evidence="2 3">
    <name type="scientific">Polysphondylium violaceum</name>
    <dbReference type="NCBI Taxonomy" id="133409"/>
    <lineage>
        <taxon>Eukaryota</taxon>
        <taxon>Amoebozoa</taxon>
        <taxon>Evosea</taxon>
        <taxon>Eumycetozoa</taxon>
        <taxon>Dictyostelia</taxon>
        <taxon>Dictyosteliales</taxon>
        <taxon>Dictyosteliaceae</taxon>
        <taxon>Polysphondylium</taxon>
    </lineage>
</organism>
<dbReference type="Proteomes" id="UP000695562">
    <property type="component" value="Unassembled WGS sequence"/>
</dbReference>
<keyword evidence="1" id="KW-1133">Transmembrane helix</keyword>
<accession>A0A8J4Q1W1</accession>
<keyword evidence="1" id="KW-0812">Transmembrane</keyword>
<dbReference type="EMBL" id="AJWJ01000036">
    <property type="protein sequence ID" value="KAF2077197.1"/>
    <property type="molecule type" value="Genomic_DNA"/>
</dbReference>
<feature type="transmembrane region" description="Helical" evidence="1">
    <location>
        <begin position="114"/>
        <end position="134"/>
    </location>
</feature>
<feature type="transmembrane region" description="Helical" evidence="1">
    <location>
        <begin position="6"/>
        <end position="29"/>
    </location>
</feature>
<feature type="transmembrane region" description="Helical" evidence="1">
    <location>
        <begin position="50"/>
        <end position="72"/>
    </location>
</feature>
<keyword evidence="1" id="KW-0472">Membrane</keyword>